<keyword evidence="2" id="KW-0812">Transmembrane</keyword>
<gene>
    <name evidence="4" type="primary">LOC110412957</name>
</gene>
<dbReference type="InterPro" id="IPR038595">
    <property type="entry name" value="LOR_sf"/>
</dbReference>
<dbReference type="PANTHER" id="PTHR31087">
    <property type="match status" value="1"/>
</dbReference>
<protein>
    <submittedName>
        <fullName evidence="4">Protein LURP-one-related 7</fullName>
    </submittedName>
</protein>
<keyword evidence="2" id="KW-1133">Transmembrane helix</keyword>
<evidence type="ECO:0000313" key="4">
    <source>
        <dbReference type="RefSeq" id="XP_021279297.1"/>
    </source>
</evidence>
<dbReference type="SUPFAM" id="SSF54518">
    <property type="entry name" value="Tubby C-terminal domain-like"/>
    <property type="match status" value="1"/>
</dbReference>
<sequence length="221" mass="24666">MVSTIYLVLHAWEAERDNIPMTTSAPVRPANSPIPIDLFVSKRHPGLPRGVLGFADSSGKIVFRVNRQTSLSSADDRTVLLDSAGNPLISTYRHHDGSWQGFNGDDGKKGLVFKVQRVSNKFTRTELEVFLGTENQGELTCDFKVKGCHFQRSCTIYKGDSLVAQTSLMHKLRQVYVRRSKFRITIFPGSVDPSLVVALVVIFLDNGPKKFQVLDKFPLSI</sequence>
<dbReference type="PANTHER" id="PTHR31087:SF85">
    <property type="entry name" value="PROTEIN LURP-ONE-RELATED 7"/>
    <property type="match status" value="1"/>
</dbReference>
<dbReference type="OrthoDB" id="770293at2759"/>
<keyword evidence="3" id="KW-1185">Reference proteome</keyword>
<dbReference type="AlphaFoldDB" id="A0A6J0ZWU5"/>
<evidence type="ECO:0000313" key="3">
    <source>
        <dbReference type="Proteomes" id="UP000504621"/>
    </source>
</evidence>
<keyword evidence="2" id="KW-0472">Membrane</keyword>
<evidence type="ECO:0000256" key="1">
    <source>
        <dbReference type="ARBA" id="ARBA00005437"/>
    </source>
</evidence>
<dbReference type="GeneID" id="110412957"/>
<comment type="similarity">
    <text evidence="1">Belongs to the LOR family.</text>
</comment>
<organism evidence="3 4">
    <name type="scientific">Herrania umbratica</name>
    <dbReference type="NCBI Taxonomy" id="108875"/>
    <lineage>
        <taxon>Eukaryota</taxon>
        <taxon>Viridiplantae</taxon>
        <taxon>Streptophyta</taxon>
        <taxon>Embryophyta</taxon>
        <taxon>Tracheophyta</taxon>
        <taxon>Spermatophyta</taxon>
        <taxon>Magnoliopsida</taxon>
        <taxon>eudicotyledons</taxon>
        <taxon>Gunneridae</taxon>
        <taxon>Pentapetalae</taxon>
        <taxon>rosids</taxon>
        <taxon>malvids</taxon>
        <taxon>Malvales</taxon>
        <taxon>Malvaceae</taxon>
        <taxon>Byttnerioideae</taxon>
        <taxon>Herrania</taxon>
    </lineage>
</organism>
<accession>A0A6J0ZWU5</accession>
<dbReference type="InterPro" id="IPR007612">
    <property type="entry name" value="LOR"/>
</dbReference>
<dbReference type="RefSeq" id="XP_021279297.1">
    <property type="nucleotide sequence ID" value="XM_021423622.1"/>
</dbReference>
<dbReference type="InterPro" id="IPR025659">
    <property type="entry name" value="Tubby-like_C"/>
</dbReference>
<name>A0A6J0ZWU5_9ROSI</name>
<dbReference type="Gene3D" id="2.40.160.200">
    <property type="entry name" value="LURP1-related"/>
    <property type="match status" value="1"/>
</dbReference>
<reference evidence="4" key="1">
    <citation type="submission" date="2025-08" db="UniProtKB">
        <authorList>
            <consortium name="RefSeq"/>
        </authorList>
    </citation>
    <scope>IDENTIFICATION</scope>
    <source>
        <tissue evidence="4">Leaf</tissue>
    </source>
</reference>
<evidence type="ECO:0000256" key="2">
    <source>
        <dbReference type="SAM" id="Phobius"/>
    </source>
</evidence>
<dbReference type="Pfam" id="PF04525">
    <property type="entry name" value="LOR"/>
    <property type="match status" value="1"/>
</dbReference>
<proteinExistence type="inferred from homology"/>
<dbReference type="Proteomes" id="UP000504621">
    <property type="component" value="Unplaced"/>
</dbReference>
<feature type="transmembrane region" description="Helical" evidence="2">
    <location>
        <begin position="182"/>
        <end position="204"/>
    </location>
</feature>